<keyword evidence="3" id="KW-0963">Cytoplasm</keyword>
<evidence type="ECO:0000256" key="3">
    <source>
        <dbReference type="ARBA" id="ARBA00022490"/>
    </source>
</evidence>
<comment type="similarity">
    <text evidence="2 9">Belongs to the WD repeat coronin family.</text>
</comment>
<dbReference type="Pfam" id="PF00400">
    <property type="entry name" value="WD40"/>
    <property type="match status" value="3"/>
</dbReference>
<dbReference type="InterPro" id="IPR019775">
    <property type="entry name" value="WD40_repeat_CS"/>
</dbReference>
<dbReference type="PROSITE" id="PS50082">
    <property type="entry name" value="WD_REPEATS_2"/>
    <property type="match status" value="3"/>
</dbReference>
<evidence type="ECO:0000256" key="1">
    <source>
        <dbReference type="ARBA" id="ARBA00004496"/>
    </source>
</evidence>
<feature type="repeat" description="WD" evidence="8">
    <location>
        <begin position="75"/>
        <end position="109"/>
    </location>
</feature>
<keyword evidence="4 8" id="KW-0853">WD repeat</keyword>
<feature type="region of interest" description="Disordered" evidence="10">
    <location>
        <begin position="465"/>
        <end position="775"/>
    </location>
</feature>
<feature type="region of interest" description="Disordered" evidence="10">
    <location>
        <begin position="415"/>
        <end position="451"/>
    </location>
</feature>
<dbReference type="SMART" id="SM01167">
    <property type="entry name" value="DUF1900"/>
    <property type="match status" value="2"/>
</dbReference>
<comment type="function">
    <text evidence="7">F-actin regulator involved in anterograde Golgi to endosome transport: upon ubiquitination via 'Lys-33'-linked ubiquitin chains by the BCR(KLHL20) E3 ubiquitin ligase complex, interacts with EPS15 and localizes to the trans-Golgi network, where it promotes actin polymerization, thereby facilitating post-Golgi trafficking. May play a role in the maintenance of the Golgi apparatus morphology.</text>
</comment>
<dbReference type="InterPro" id="IPR001680">
    <property type="entry name" value="WD40_rpt"/>
</dbReference>
<evidence type="ECO:0000256" key="10">
    <source>
        <dbReference type="SAM" id="MobiDB-lite"/>
    </source>
</evidence>
<evidence type="ECO:0000256" key="4">
    <source>
        <dbReference type="ARBA" id="ARBA00022574"/>
    </source>
</evidence>
<reference evidence="12" key="1">
    <citation type="submission" date="2023-03" db="EMBL/GenBank/DDBJ databases">
        <title>Chromosome-level genomes of two armyworms, Mythimna separata and Mythimna loreyi, provide insights into the biosynthesis and reception of sex pheromones.</title>
        <authorList>
            <person name="Zhao H."/>
        </authorList>
    </citation>
    <scope>NUCLEOTIDE SEQUENCE</scope>
    <source>
        <strain evidence="12">BeijingLab</strain>
        <tissue evidence="12">Pupa</tissue>
    </source>
</reference>
<dbReference type="GO" id="GO:0005737">
    <property type="term" value="C:cytoplasm"/>
    <property type="evidence" value="ECO:0007669"/>
    <property type="project" value="UniProtKB-SubCell"/>
</dbReference>
<evidence type="ECO:0000256" key="2">
    <source>
        <dbReference type="ARBA" id="ARBA00009482"/>
    </source>
</evidence>
<dbReference type="SMART" id="SM01166">
    <property type="entry name" value="DUF1899"/>
    <property type="match status" value="2"/>
</dbReference>
<dbReference type="SUPFAM" id="SSF50978">
    <property type="entry name" value="WD40 repeat-like"/>
    <property type="match status" value="2"/>
</dbReference>
<dbReference type="FunFam" id="2.130.10.10:FF:000362">
    <property type="entry name" value="Coronin"/>
    <property type="match status" value="1"/>
</dbReference>
<gene>
    <name evidence="12" type="ORF">PYW07_006741</name>
</gene>
<feature type="repeat" description="WD" evidence="8">
    <location>
        <begin position="956"/>
        <end position="987"/>
    </location>
</feature>
<dbReference type="PANTHER" id="PTHR10856:SF20">
    <property type="entry name" value="CORONIN-7"/>
    <property type="match status" value="1"/>
</dbReference>
<feature type="region of interest" description="Disordered" evidence="10">
    <location>
        <begin position="1306"/>
        <end position="1345"/>
    </location>
</feature>
<keyword evidence="13" id="KW-1185">Reference proteome</keyword>
<dbReference type="SMART" id="SM00320">
    <property type="entry name" value="WD40"/>
    <property type="match status" value="7"/>
</dbReference>
<dbReference type="InterPro" id="IPR015048">
    <property type="entry name" value="DUF1899"/>
</dbReference>
<proteinExistence type="inferred from homology"/>
<comment type="subcellular location">
    <subcellularLocation>
        <location evidence="1">Cytoplasm</location>
    </subcellularLocation>
</comment>
<feature type="compositionally biased region" description="Polar residues" evidence="10">
    <location>
        <begin position="629"/>
        <end position="648"/>
    </location>
</feature>
<feature type="compositionally biased region" description="Basic and acidic residues" evidence="10">
    <location>
        <begin position="1315"/>
        <end position="1345"/>
    </location>
</feature>
<name>A0AAD7YXA0_MYTSE</name>
<keyword evidence="6" id="KW-0009">Actin-binding</keyword>
<dbReference type="PROSITE" id="PS00678">
    <property type="entry name" value="WD_REPEATS_1"/>
    <property type="match status" value="1"/>
</dbReference>
<dbReference type="Pfam" id="PF08953">
    <property type="entry name" value="DUF1899"/>
    <property type="match status" value="2"/>
</dbReference>
<evidence type="ECO:0000256" key="9">
    <source>
        <dbReference type="RuleBase" id="RU280818"/>
    </source>
</evidence>
<dbReference type="PANTHER" id="PTHR10856">
    <property type="entry name" value="CORONIN"/>
    <property type="match status" value="1"/>
</dbReference>
<evidence type="ECO:0000313" key="12">
    <source>
        <dbReference type="EMBL" id="KAJ8729045.1"/>
    </source>
</evidence>
<dbReference type="GO" id="GO:0003779">
    <property type="term" value="F:actin binding"/>
    <property type="evidence" value="ECO:0007669"/>
    <property type="project" value="UniProtKB-KW"/>
</dbReference>
<dbReference type="Pfam" id="PF16300">
    <property type="entry name" value="WD40_4"/>
    <property type="match status" value="4"/>
</dbReference>
<evidence type="ECO:0000256" key="8">
    <source>
        <dbReference type="PROSITE-ProRule" id="PRU00221"/>
    </source>
</evidence>
<feature type="domain" description="DUF1899" evidence="11">
    <location>
        <begin position="778"/>
        <end position="842"/>
    </location>
</feature>
<comment type="caution">
    <text evidence="12">The sequence shown here is derived from an EMBL/GenBank/DDBJ whole genome shotgun (WGS) entry which is preliminary data.</text>
</comment>
<feature type="repeat" description="WD" evidence="8">
    <location>
        <begin position="911"/>
        <end position="953"/>
    </location>
</feature>
<evidence type="ECO:0000259" key="11">
    <source>
        <dbReference type="SMART" id="SM01166"/>
    </source>
</evidence>
<evidence type="ECO:0000256" key="6">
    <source>
        <dbReference type="ARBA" id="ARBA00023203"/>
    </source>
</evidence>
<dbReference type="EMBL" id="JARGEI010000007">
    <property type="protein sequence ID" value="KAJ8729045.1"/>
    <property type="molecule type" value="Genomic_DNA"/>
</dbReference>
<dbReference type="InterPro" id="IPR024977">
    <property type="entry name" value="Apc4-like_WD40_dom"/>
</dbReference>
<dbReference type="PROSITE" id="PS50294">
    <property type="entry name" value="WD_REPEATS_REGION"/>
    <property type="match status" value="3"/>
</dbReference>
<accession>A0AAD7YXA0</accession>
<evidence type="ECO:0000313" key="13">
    <source>
        <dbReference type="Proteomes" id="UP001231518"/>
    </source>
</evidence>
<feature type="compositionally biased region" description="Low complexity" evidence="10">
    <location>
        <begin position="536"/>
        <end position="546"/>
    </location>
</feature>
<protein>
    <recommendedName>
        <fullName evidence="9">Coronin</fullName>
    </recommendedName>
</protein>
<feature type="compositionally biased region" description="Basic and acidic residues" evidence="10">
    <location>
        <begin position="747"/>
        <end position="765"/>
    </location>
</feature>
<sequence>MAWRFKASKYKNAAPIVPKPEACIRDICVGSYQTYGNNICASAAFMAFNWEHVGSSMAVLPLDDCGRKSKTMPLLHAHSDTITDMEFSPFHDGLLVTGSQDSLVKIWHIPPEGLKESLSTPECTLSQKQRRVENVGFHPAADGLIHVASGHELALWDLTKQKEAFVNRDHAEVIQSTSWKKDGKLLATSCKDKKVRIIDPRAATAVVDIANSHQNIKDSRIVWLGDQDRILTTGFDSARLRQIMIRDIRNLSQTQKTLELDCSTGILMPLFDPDTNMLFLAGKGDTTILYMELTDREPYLIEGLRHSGEQTKGACLVPKRALRVMEGEVNRVLQLAGSSVVPIMYQVPRKSYRDYHADLYPDTTGSVTYLSAPMWLDNQDHPVPNISLHPDANNGTQIHRGNLEEMAKAILAMPPPKKTDSKKATTPAQVEEPVKTLIKPQAQPEPKDEDRIDFVNVKDLIKGMEKKKPSKVDYQKDQKETNGFHKKITDNGHDCNEKKSDSEPEKIEPDVIPQKTEKTAEKTEKTEKTIEKTDSTESSESSLSRSNSLINGVPVQVPKPMPRSSISEPGSLDEPSEAPKPKPRTTTVPGSGYKPRLGPKPFSAATGNEDFSFDKVFSVPAVPGLPKSDSATSPVSGQATSPTANSTPIAKEGSEEKDKSLSPTSDVEMVPNKEEYTNGKSDTSLEEEVNSSDSGYRPKTPSTAERRKMFENTDGAQSIADRRRAYESRSVSVAVESDTPPSPAPLRRRDSLKSRKSPDREDKRASVPNVTTKRTSTVFGKVSKFRHLKGTPGHKSTQVENIKNISRQISGECNGFYANGYRCAVPLSGGGGRVGIVELPVGATSVSKAAPGHPSSTRVHALLHPAPLQDWAWDPFRADRLLVACDDGEVREWIIPDGGLQESTNEPTRTFSAHPDKIYIIRFHPTASDVLTTAAHDLTVKIWDLSPDSPVASIVLTGHTDQIFALDWSPCGEYLATVCKDGLIRVYAPRSRTSPTASGPGPAGSRGARVVWALNGTHLVVTGFDNTSPTASGPGPAGSRGARVVWALNGTHLVVTGFDKVSERQILLYKATDLSAPVCTVGLDVSPAILQTHIDHDSGTLFLTGRGDSTIYCYEVTSEAPHLCALSHHRSPTLHQGIAYLQKNLVAVEKVEFARALRLTNGTIEPLSFTVPRIKSELFQDDLFPPTLVTWQAWLSGADWLAGASVAPHTVSLQPPGMEPLLHDLFPPTLVTWQAWLSGADWLAGASVAPHTVSLQPPGMEPLLHDLFPPTLVTWQAWLSGADWLAGASVAPHTVSLQPPGMEPLSAHTAASPVSRDKAGALKPKPDLIKSHVPHDTTKAKEDSIMKSISAKVQINLKLEQDSMEGVDEAEWEQ</sequence>
<feature type="compositionally biased region" description="Basic and acidic residues" evidence="10">
    <location>
        <begin position="465"/>
        <end position="535"/>
    </location>
</feature>
<feature type="domain" description="DUF1899" evidence="11">
    <location>
        <begin position="4"/>
        <end position="66"/>
    </location>
</feature>
<evidence type="ECO:0000256" key="5">
    <source>
        <dbReference type="ARBA" id="ARBA00022737"/>
    </source>
</evidence>
<dbReference type="Proteomes" id="UP001231518">
    <property type="component" value="Chromosome 19"/>
</dbReference>
<keyword evidence="5 9" id="KW-0677">Repeat</keyword>
<organism evidence="12 13">
    <name type="scientific">Mythimna separata</name>
    <name type="common">Oriental armyworm</name>
    <name type="synonym">Pseudaletia separata</name>
    <dbReference type="NCBI Taxonomy" id="271217"/>
    <lineage>
        <taxon>Eukaryota</taxon>
        <taxon>Metazoa</taxon>
        <taxon>Ecdysozoa</taxon>
        <taxon>Arthropoda</taxon>
        <taxon>Hexapoda</taxon>
        <taxon>Insecta</taxon>
        <taxon>Pterygota</taxon>
        <taxon>Neoptera</taxon>
        <taxon>Endopterygota</taxon>
        <taxon>Lepidoptera</taxon>
        <taxon>Glossata</taxon>
        <taxon>Ditrysia</taxon>
        <taxon>Noctuoidea</taxon>
        <taxon>Noctuidae</taxon>
        <taxon>Noctuinae</taxon>
        <taxon>Hadenini</taxon>
        <taxon>Mythimna</taxon>
    </lineage>
</organism>
<evidence type="ECO:0000256" key="7">
    <source>
        <dbReference type="ARBA" id="ARBA00024838"/>
    </source>
</evidence>
<dbReference type="Pfam" id="PF12894">
    <property type="entry name" value="ANAPC4_WD40"/>
    <property type="match status" value="1"/>
</dbReference>
<dbReference type="InterPro" id="IPR036322">
    <property type="entry name" value="WD40_repeat_dom_sf"/>
</dbReference>
<dbReference type="InterPro" id="IPR015943">
    <property type="entry name" value="WD40/YVTN_repeat-like_dom_sf"/>
</dbReference>
<dbReference type="Gene3D" id="2.130.10.10">
    <property type="entry name" value="YVTN repeat-like/Quinoprotein amine dehydrogenase"/>
    <property type="match status" value="3"/>
</dbReference>
<dbReference type="InterPro" id="IPR015505">
    <property type="entry name" value="Coronin"/>
</dbReference>